<evidence type="ECO:0000313" key="5">
    <source>
        <dbReference type="EMBL" id="PFG15776.1"/>
    </source>
</evidence>
<dbReference type="AlphaFoldDB" id="A0A2A9CNQ1"/>
<keyword evidence="3" id="KW-0804">Transcription</keyword>
<dbReference type="PANTHER" id="PTHR38445">
    <property type="entry name" value="HTH-TYPE TRANSCRIPTIONAL REPRESSOR YTRA"/>
    <property type="match status" value="1"/>
</dbReference>
<dbReference type="Pfam" id="PF00392">
    <property type="entry name" value="GntR"/>
    <property type="match status" value="1"/>
</dbReference>
<dbReference type="SUPFAM" id="SSF46785">
    <property type="entry name" value="Winged helix' DNA-binding domain"/>
    <property type="match status" value="1"/>
</dbReference>
<feature type="domain" description="HTH gntR-type" evidence="4">
    <location>
        <begin position="10"/>
        <end position="78"/>
    </location>
</feature>
<dbReference type="OrthoDB" id="4307011at2"/>
<dbReference type="GO" id="GO:0003677">
    <property type="term" value="F:DNA binding"/>
    <property type="evidence" value="ECO:0007669"/>
    <property type="project" value="UniProtKB-KW"/>
</dbReference>
<dbReference type="Proteomes" id="UP000226079">
    <property type="component" value="Unassembled WGS sequence"/>
</dbReference>
<dbReference type="SMART" id="SM00345">
    <property type="entry name" value="HTH_GNTR"/>
    <property type="match status" value="1"/>
</dbReference>
<proteinExistence type="predicted"/>
<dbReference type="Gene3D" id="1.10.10.10">
    <property type="entry name" value="Winged helix-like DNA-binding domain superfamily/Winged helix DNA-binding domain"/>
    <property type="match status" value="1"/>
</dbReference>
<sequence length="119" mass="12302">MIRIESGSAEPPFDQVKRQLTEQIAAGELAAGTRLPTVRALADQLGLAPNTVAKAYRELEAAGLIDTRGRAGTFVSGDGAAASARKAAAEYVRRTRELGLSPAEALALVERSLGGAGGR</sequence>
<dbReference type="InterPro" id="IPR036390">
    <property type="entry name" value="WH_DNA-bd_sf"/>
</dbReference>
<accession>A0A2A9CNQ1</accession>
<comment type="caution">
    <text evidence="5">The sequence shown here is derived from an EMBL/GenBank/DDBJ whole genome shotgun (WGS) entry which is preliminary data.</text>
</comment>
<protein>
    <submittedName>
        <fullName evidence="5">GntR family transcriptional regulator</fullName>
    </submittedName>
</protein>
<evidence type="ECO:0000313" key="6">
    <source>
        <dbReference type="Proteomes" id="UP000226079"/>
    </source>
</evidence>
<keyword evidence="2" id="KW-0238">DNA-binding</keyword>
<evidence type="ECO:0000256" key="2">
    <source>
        <dbReference type="ARBA" id="ARBA00023125"/>
    </source>
</evidence>
<dbReference type="GO" id="GO:0003700">
    <property type="term" value="F:DNA-binding transcription factor activity"/>
    <property type="evidence" value="ECO:0007669"/>
    <property type="project" value="InterPro"/>
</dbReference>
<name>A0A2A9CNQ1_9ACTN</name>
<evidence type="ECO:0000256" key="1">
    <source>
        <dbReference type="ARBA" id="ARBA00023015"/>
    </source>
</evidence>
<reference evidence="5 6" key="1">
    <citation type="submission" date="2017-10" db="EMBL/GenBank/DDBJ databases">
        <title>Sequencing the genomes of 1000 actinobacteria strains.</title>
        <authorList>
            <person name="Klenk H.-P."/>
        </authorList>
    </citation>
    <scope>NUCLEOTIDE SEQUENCE [LARGE SCALE GENOMIC DNA]</scope>
    <source>
        <strain evidence="5 6">DSM 15597</strain>
    </source>
</reference>
<evidence type="ECO:0000256" key="3">
    <source>
        <dbReference type="ARBA" id="ARBA00023163"/>
    </source>
</evidence>
<keyword evidence="6" id="KW-1185">Reference proteome</keyword>
<dbReference type="InterPro" id="IPR036388">
    <property type="entry name" value="WH-like_DNA-bd_sf"/>
</dbReference>
<dbReference type="EMBL" id="PDJC01000001">
    <property type="protein sequence ID" value="PFG15776.1"/>
    <property type="molecule type" value="Genomic_DNA"/>
</dbReference>
<gene>
    <name evidence="5" type="ORF">ATK74_0296</name>
</gene>
<dbReference type="PANTHER" id="PTHR38445:SF9">
    <property type="entry name" value="HTH-TYPE TRANSCRIPTIONAL REPRESSOR YTRA"/>
    <property type="match status" value="1"/>
</dbReference>
<dbReference type="InterPro" id="IPR000524">
    <property type="entry name" value="Tscrpt_reg_HTH_GntR"/>
</dbReference>
<dbReference type="PROSITE" id="PS50949">
    <property type="entry name" value="HTH_GNTR"/>
    <property type="match status" value="1"/>
</dbReference>
<keyword evidence="1" id="KW-0805">Transcription regulation</keyword>
<organism evidence="5 6">
    <name type="scientific">Propionicimonas paludicola</name>
    <dbReference type="NCBI Taxonomy" id="185243"/>
    <lineage>
        <taxon>Bacteria</taxon>
        <taxon>Bacillati</taxon>
        <taxon>Actinomycetota</taxon>
        <taxon>Actinomycetes</taxon>
        <taxon>Propionibacteriales</taxon>
        <taxon>Nocardioidaceae</taxon>
        <taxon>Propionicimonas</taxon>
    </lineage>
</organism>
<dbReference type="CDD" id="cd07377">
    <property type="entry name" value="WHTH_GntR"/>
    <property type="match status" value="1"/>
</dbReference>
<evidence type="ECO:0000259" key="4">
    <source>
        <dbReference type="PROSITE" id="PS50949"/>
    </source>
</evidence>